<proteinExistence type="predicted"/>
<sequence length="203" mass="22692">MKNGASGLVKHILGGLSSKANAIKARLIIFSLLKTNKKFLITSISHKIHSLLGRHHHHHTNEECFLEDANNCIDHHQSKAIVVYNSYEVVPNFGGDDDDGKYPDLTHSLFESEGVAEEFGGSVIDMVKNSKEEAGEEFKLEDEIDHVADLFIRKFRRQIVLQKQESLKRIQEMLHRGPEPALRSKASKKGGPEPPLSSESSSE</sequence>
<organism evidence="2 3">
    <name type="scientific">Senna tora</name>
    <dbReference type="NCBI Taxonomy" id="362788"/>
    <lineage>
        <taxon>Eukaryota</taxon>
        <taxon>Viridiplantae</taxon>
        <taxon>Streptophyta</taxon>
        <taxon>Embryophyta</taxon>
        <taxon>Tracheophyta</taxon>
        <taxon>Spermatophyta</taxon>
        <taxon>Magnoliopsida</taxon>
        <taxon>eudicotyledons</taxon>
        <taxon>Gunneridae</taxon>
        <taxon>Pentapetalae</taxon>
        <taxon>rosids</taxon>
        <taxon>fabids</taxon>
        <taxon>Fabales</taxon>
        <taxon>Fabaceae</taxon>
        <taxon>Caesalpinioideae</taxon>
        <taxon>Cassia clade</taxon>
        <taxon>Senna</taxon>
    </lineage>
</organism>
<keyword evidence="3" id="KW-1185">Reference proteome</keyword>
<evidence type="ECO:0000313" key="3">
    <source>
        <dbReference type="Proteomes" id="UP000634136"/>
    </source>
</evidence>
<evidence type="ECO:0000313" key="2">
    <source>
        <dbReference type="EMBL" id="KAF7801507.1"/>
    </source>
</evidence>
<dbReference type="InterPro" id="IPR008480">
    <property type="entry name" value="DUF761_pln"/>
</dbReference>
<dbReference type="PANTHER" id="PTHR33450">
    <property type="entry name" value="EMB|CAB67623.1-RELATED"/>
    <property type="match status" value="1"/>
</dbReference>
<reference evidence="2" key="1">
    <citation type="submission" date="2020-09" db="EMBL/GenBank/DDBJ databases">
        <title>Genome-Enabled Discovery of Anthraquinone Biosynthesis in Senna tora.</title>
        <authorList>
            <person name="Kang S.-H."/>
            <person name="Pandey R.P."/>
            <person name="Lee C.-M."/>
            <person name="Sim J.-S."/>
            <person name="Jeong J.-T."/>
            <person name="Choi B.-S."/>
            <person name="Jung M."/>
            <person name="Ginzburg D."/>
            <person name="Zhao K."/>
            <person name="Won S.Y."/>
            <person name="Oh T.-J."/>
            <person name="Yu Y."/>
            <person name="Kim N.-H."/>
            <person name="Lee O.R."/>
            <person name="Lee T.-H."/>
            <person name="Bashyal P."/>
            <person name="Kim T.-S."/>
            <person name="Lee W.-H."/>
            <person name="Kawkins C."/>
            <person name="Kim C.-K."/>
            <person name="Kim J.S."/>
            <person name="Ahn B.O."/>
            <person name="Rhee S.Y."/>
            <person name="Sohng J.K."/>
        </authorList>
    </citation>
    <scope>NUCLEOTIDE SEQUENCE</scope>
    <source>
        <tissue evidence="2">Leaf</tissue>
    </source>
</reference>
<name>A0A834SDQ3_9FABA</name>
<gene>
    <name evidence="2" type="ORF">G2W53_040618</name>
</gene>
<dbReference type="Proteomes" id="UP000634136">
    <property type="component" value="Unassembled WGS sequence"/>
</dbReference>
<dbReference type="PANTHER" id="PTHR33450:SF12">
    <property type="entry name" value="COTTON FIBER PROTEIN"/>
    <property type="match status" value="1"/>
</dbReference>
<dbReference type="AlphaFoldDB" id="A0A834SDQ3"/>
<protein>
    <submittedName>
        <fullName evidence="2">DUF761 domain protein</fullName>
    </submittedName>
</protein>
<comment type="caution">
    <text evidence="2">The sequence shown here is derived from an EMBL/GenBank/DDBJ whole genome shotgun (WGS) entry which is preliminary data.</text>
</comment>
<feature type="region of interest" description="Disordered" evidence="1">
    <location>
        <begin position="174"/>
        <end position="203"/>
    </location>
</feature>
<dbReference type="EMBL" id="JAAIUW010000013">
    <property type="protein sequence ID" value="KAF7801507.1"/>
    <property type="molecule type" value="Genomic_DNA"/>
</dbReference>
<accession>A0A834SDQ3</accession>
<dbReference type="OrthoDB" id="684076at2759"/>
<evidence type="ECO:0000256" key="1">
    <source>
        <dbReference type="SAM" id="MobiDB-lite"/>
    </source>
</evidence>
<dbReference type="Pfam" id="PF05553">
    <property type="entry name" value="DUF761"/>
    <property type="match status" value="1"/>
</dbReference>